<organism evidence="4 5">
    <name type="scientific">Pseudidiomarina fusca</name>
    <dbReference type="NCBI Taxonomy" id="2965078"/>
    <lineage>
        <taxon>Bacteria</taxon>
        <taxon>Pseudomonadati</taxon>
        <taxon>Pseudomonadota</taxon>
        <taxon>Gammaproteobacteria</taxon>
        <taxon>Alteromonadales</taxon>
        <taxon>Idiomarinaceae</taxon>
        <taxon>Pseudidiomarina</taxon>
    </lineage>
</organism>
<dbReference type="InterPro" id="IPR009057">
    <property type="entry name" value="Homeodomain-like_sf"/>
</dbReference>
<proteinExistence type="predicted"/>
<dbReference type="PANTHER" id="PTHR30055:SF226">
    <property type="entry name" value="HTH-TYPE TRANSCRIPTIONAL REGULATOR PKSA"/>
    <property type="match status" value="1"/>
</dbReference>
<dbReference type="InterPro" id="IPR036271">
    <property type="entry name" value="Tet_transcr_reg_TetR-rel_C_sf"/>
</dbReference>
<dbReference type="Pfam" id="PF17932">
    <property type="entry name" value="TetR_C_24"/>
    <property type="match status" value="1"/>
</dbReference>
<evidence type="ECO:0000313" key="4">
    <source>
        <dbReference type="EMBL" id="MDT7525070.1"/>
    </source>
</evidence>
<reference evidence="4 5" key="1">
    <citation type="submission" date="2022-07" db="EMBL/GenBank/DDBJ databases">
        <title>Pseudidiomarina sp. nov, a marine bacterium isolated from Pacific Ocean.</title>
        <authorList>
            <person name="Wang Y."/>
        </authorList>
    </citation>
    <scope>NUCLEOTIDE SEQUENCE [LARGE SCALE GENOMIC DNA]</scope>
    <source>
        <strain evidence="4 5">GXY010</strain>
    </source>
</reference>
<dbReference type="PANTHER" id="PTHR30055">
    <property type="entry name" value="HTH-TYPE TRANSCRIPTIONAL REGULATOR RUTR"/>
    <property type="match status" value="1"/>
</dbReference>
<dbReference type="SUPFAM" id="SSF46689">
    <property type="entry name" value="Homeodomain-like"/>
    <property type="match status" value="1"/>
</dbReference>
<dbReference type="Proteomes" id="UP001305027">
    <property type="component" value="Unassembled WGS sequence"/>
</dbReference>
<name>A0ABU3KUA3_9GAMM</name>
<dbReference type="PRINTS" id="PR00455">
    <property type="entry name" value="HTHTETR"/>
</dbReference>
<dbReference type="Gene3D" id="1.10.10.60">
    <property type="entry name" value="Homeodomain-like"/>
    <property type="match status" value="1"/>
</dbReference>
<feature type="domain" description="HTH tetR-type" evidence="3">
    <location>
        <begin position="45"/>
        <end position="105"/>
    </location>
</feature>
<gene>
    <name evidence="4" type="ORF">NOG12_03020</name>
</gene>
<protein>
    <submittedName>
        <fullName evidence="4">TetR/AcrR family transcriptional regulator</fullName>
    </submittedName>
</protein>
<dbReference type="InterPro" id="IPR041490">
    <property type="entry name" value="KstR2_TetR_C"/>
</dbReference>
<evidence type="ECO:0000313" key="5">
    <source>
        <dbReference type="Proteomes" id="UP001305027"/>
    </source>
</evidence>
<dbReference type="RefSeq" id="WP_313932382.1">
    <property type="nucleotide sequence ID" value="NZ_JANFPJ010000003.1"/>
</dbReference>
<evidence type="ECO:0000256" key="2">
    <source>
        <dbReference type="PROSITE-ProRule" id="PRU00335"/>
    </source>
</evidence>
<comment type="caution">
    <text evidence="4">The sequence shown here is derived from an EMBL/GenBank/DDBJ whole genome shotgun (WGS) entry which is preliminary data.</text>
</comment>
<dbReference type="Pfam" id="PF00440">
    <property type="entry name" value="TetR_N"/>
    <property type="match status" value="1"/>
</dbReference>
<evidence type="ECO:0000259" key="3">
    <source>
        <dbReference type="PROSITE" id="PS50977"/>
    </source>
</evidence>
<sequence length="246" mass="26465">MNHDSLLVLSDTVVHPSNYEQVTSNKQRATTMAYRETSKIRERKQATHSTIVSHALAMLNEVGFSGLQMAALANRCGLATGTLYRYFPSKEDLCTVLFAHATDIEIAQVEQHLSSTTDTASERIAAALSTFAKRALRAPITAWALIAEPVAPAVVAARLHYRERYAQLFANAIEQGVATGELPAQDSSLSSRALVGAIAEALIGPLAKTEQLDAHAAVQTSVAFCMQAISARPWPSAHLASSITHK</sequence>
<keyword evidence="5" id="KW-1185">Reference proteome</keyword>
<keyword evidence="1 2" id="KW-0238">DNA-binding</keyword>
<dbReference type="EMBL" id="JANFPJ010000003">
    <property type="protein sequence ID" value="MDT7525070.1"/>
    <property type="molecule type" value="Genomic_DNA"/>
</dbReference>
<dbReference type="InterPro" id="IPR001647">
    <property type="entry name" value="HTH_TetR"/>
</dbReference>
<evidence type="ECO:0000256" key="1">
    <source>
        <dbReference type="ARBA" id="ARBA00023125"/>
    </source>
</evidence>
<dbReference type="Gene3D" id="1.10.357.10">
    <property type="entry name" value="Tetracycline Repressor, domain 2"/>
    <property type="match status" value="1"/>
</dbReference>
<dbReference type="PROSITE" id="PS50977">
    <property type="entry name" value="HTH_TETR_2"/>
    <property type="match status" value="1"/>
</dbReference>
<accession>A0ABU3KUA3</accession>
<dbReference type="InterPro" id="IPR050109">
    <property type="entry name" value="HTH-type_TetR-like_transc_reg"/>
</dbReference>
<feature type="DNA-binding region" description="H-T-H motif" evidence="2">
    <location>
        <begin position="68"/>
        <end position="87"/>
    </location>
</feature>
<dbReference type="SUPFAM" id="SSF48498">
    <property type="entry name" value="Tetracyclin repressor-like, C-terminal domain"/>
    <property type="match status" value="1"/>
</dbReference>